<sequence length="150" mass="16513">MAVLRDIPYGNFNFLVDLGDGNTEGAQAGFSEVSGLSMTVEVIEYRLGNMAESGAMKIPGRAHYGDVTLKRGIIGSLNLFQWIDQVRNGDIAARRTVTISLLSEDRTAPVTTWKLRRAWPVRFAAAPLVAASREIAIEELVLAHERLELE</sequence>
<dbReference type="Proteomes" id="UP000018851">
    <property type="component" value="Chromosome"/>
</dbReference>
<dbReference type="NCBIfam" id="TIGR02241">
    <property type="entry name" value="conserved hypothetical phage tail region protein"/>
    <property type="match status" value="1"/>
</dbReference>
<dbReference type="RefSeq" id="WP_025290817.1">
    <property type="nucleotide sequence ID" value="NZ_CP006644.1"/>
</dbReference>
<dbReference type="eggNOG" id="ENOG5032372">
    <property type="taxonomic scope" value="Bacteria"/>
</dbReference>
<dbReference type="HOGENOM" id="CLU_101335_3_0_5"/>
<dbReference type="AlphaFoldDB" id="W0A7S4"/>
<dbReference type="STRING" id="1123269.NX02_03790"/>
<dbReference type="PANTHER" id="PTHR38009:SF1">
    <property type="entry name" value="CONSERVED HYPOTHETICAL PHAGE TAIL PROTEIN"/>
    <property type="match status" value="1"/>
</dbReference>
<dbReference type="PATRIC" id="fig|1123269.5.peg.743"/>
<dbReference type="KEGG" id="ssan:NX02_03790"/>
<dbReference type="EMBL" id="CP006644">
    <property type="protein sequence ID" value="AHE52512.1"/>
    <property type="molecule type" value="Genomic_DNA"/>
</dbReference>
<keyword evidence="2" id="KW-1185">Reference proteome</keyword>
<organism evidence="1 2">
    <name type="scientific">Sphingomonas sanxanigenens DSM 19645 = NX02</name>
    <dbReference type="NCBI Taxonomy" id="1123269"/>
    <lineage>
        <taxon>Bacteria</taxon>
        <taxon>Pseudomonadati</taxon>
        <taxon>Pseudomonadota</taxon>
        <taxon>Alphaproteobacteria</taxon>
        <taxon>Sphingomonadales</taxon>
        <taxon>Sphingomonadaceae</taxon>
        <taxon>Sphingomonas</taxon>
    </lineage>
</organism>
<name>W0A7S4_9SPHN</name>
<evidence type="ECO:0008006" key="3">
    <source>
        <dbReference type="Google" id="ProtNLM"/>
    </source>
</evidence>
<dbReference type="InterPro" id="IPR010667">
    <property type="entry name" value="Phage_T4_Gp19"/>
</dbReference>
<dbReference type="OrthoDB" id="9799891at2"/>
<evidence type="ECO:0000313" key="2">
    <source>
        <dbReference type="Proteomes" id="UP000018851"/>
    </source>
</evidence>
<dbReference type="Pfam" id="PF06841">
    <property type="entry name" value="Phage_T4_gp19"/>
    <property type="match status" value="1"/>
</dbReference>
<dbReference type="GO" id="GO:0005198">
    <property type="term" value="F:structural molecule activity"/>
    <property type="evidence" value="ECO:0007669"/>
    <property type="project" value="InterPro"/>
</dbReference>
<reference evidence="1 2" key="1">
    <citation type="submission" date="2013-07" db="EMBL/GenBank/DDBJ databases">
        <title>Completed genome of Sphingomonas sanxanigenens NX02.</title>
        <authorList>
            <person name="Ma T."/>
            <person name="Huang H."/>
            <person name="Wu M."/>
            <person name="Li X."/>
            <person name="Li G."/>
        </authorList>
    </citation>
    <scope>NUCLEOTIDE SEQUENCE [LARGE SCALE GENOMIC DNA]</scope>
    <source>
        <strain evidence="1 2">NX02</strain>
    </source>
</reference>
<dbReference type="InterPro" id="IPR011747">
    <property type="entry name" value="CHP02241"/>
</dbReference>
<protein>
    <recommendedName>
        <fullName evidence="3">Phage tail protein</fullName>
    </recommendedName>
</protein>
<dbReference type="PANTHER" id="PTHR38009">
    <property type="entry name" value="CONSERVED HYPOTHETICAL PHAGE TAIL PROTEIN"/>
    <property type="match status" value="1"/>
</dbReference>
<gene>
    <name evidence="1" type="ORF">NX02_03790</name>
</gene>
<accession>W0A7S4</accession>
<evidence type="ECO:0000313" key="1">
    <source>
        <dbReference type="EMBL" id="AHE52512.1"/>
    </source>
</evidence>
<proteinExistence type="predicted"/>